<accession>D7FRT1</accession>
<evidence type="ECO:0000313" key="7">
    <source>
        <dbReference type="Proteomes" id="UP000002630"/>
    </source>
</evidence>
<dbReference type="OMA" id="HETEFES"/>
<dbReference type="GO" id="GO:0031177">
    <property type="term" value="F:phosphopantetheine binding"/>
    <property type="evidence" value="ECO:0007669"/>
    <property type="project" value="InterPro"/>
</dbReference>
<feature type="domain" description="Carrier" evidence="5">
    <location>
        <begin position="1144"/>
        <end position="1219"/>
    </location>
</feature>
<feature type="region of interest" description="Disordered" evidence="3">
    <location>
        <begin position="1063"/>
        <end position="1145"/>
    </location>
</feature>
<feature type="transmembrane region" description="Helical" evidence="4">
    <location>
        <begin position="1343"/>
        <end position="1369"/>
    </location>
</feature>
<keyword evidence="4" id="KW-1133">Transmembrane helix</keyword>
<sequence length="2060" mass="224685">MTMRHLAAKIFAEEVGCDWLTPSQWGMPVAGDGSGASVYCHSAATYDEQRRGFGNATKDEAEIMVHRCSVVNWPEYFNLNASSVELPANCTFRVVEADTSRNHDLEMALKETDANGFDNLGWDRLKIVLRQPHASSNFLASLGSWDGWKREVVRKVLRQFRENFHQSPRPWYNDEPECGYEESELNFALHVRMGDRRELEGVTPEYFSLLEGFMATVTQAVVEREQAAPMFHVFSEALYPCPFPENATFTEFPFWPVERDQVSVCPRNAAEQDGPASRPDTFRVEGRPVLLHLGRNAAEALSCMVHADGLLMGCSTFGQLAGVLNGDGISFFSTECGGHGAPLQSKMIPPLAVAERGRMWVPIAGSWRDPVLRAKHVFSAVLDELLKRKQGSTRVPRGRRTSLRWSLHQRSGRRQRSSFFEKGDKMTPVPSDGRGGDDSYQHVSTRSSGTFLQAIARSINKIPEDQVFGRWYNSKGQVESTRTFHGVWVASGEIAHLLRVEWGLSKGDRVVLAFDFGLRFFAVFLGCLRAGIIAVPVYPPNPATLKRSLKKLQLIVDSCAPKMVLVCPLVNKLRLASKLRAVATGKSGWPDLPYHCPDVKEENIPTGGMSSATVGWRSGGGKSADVKRTRPSFDDPTIKPQDVAFLQFTSGSTSDPKGVMLTYGNLTHNIGVIVNSSNAQIAERGGVADGQRTWFSWLPTFHDMGLIQGTLTPFVAGWTAAYCSPITFMRRPLVWLELMSKEKSQMTAAPDFAFRLCVRKWEEMSPENRTALHLDLKHIMFMQNAAEPVRASTVRDFAEAFAAVGLPGYASNAAYGLAEHTVGCASSSSNPGGGSLRHIPDERLQASGDIHFSAGLHMDIKIVDPETCREVPTGETGEMWVSSDSVAAGYWGKPELTQGTFRARIKCDSADGSPPPPWANSEFLRTGDLCRVDAEGLLYVEGRLKDLVIVAGRNIYPQDIEFVAQDASPLVRPGCIAVFSETELGGGLEIVMEVRSVSKKNTHAVTEALEAVRRSVMSESGLAPSRVVAIKERTIPKTTSGKIQRRKTRAALHAGALEVVQELRFDPVETPPPAVRGPTPLSDREESSSTAPTAVPAAERALHRASSSKLSPQTADGNTSMAPKNSSDAETPRGNTERPPERQAPAELCVKDVIDIVQSATGVSCIGESDDLLDLGVDSLMSVGISKDLSEASGCELPQELVFTHPTVTLIAEFISSAVQSRQASTRASDLSAAGVSSMPTHMGGLDCPGGSHLKDLGEQWTTGPMQGWAFRLSQTILLALVLVQIFVALQPARHYWRYINELALTGSFGGYNKQPWLYVDLPVFGGGGGGGGSAEESSKMRVLGLLGALSPIIWFACFTAIVIVTKLLLIGGYPQVRVPLGTRAYLSWWYMNTMLNVWESVGGTWLLDTKLIIFIYRCMGAQIAWTASISVFVREFDSVEVQEGAKVDGNLYVRRFEASYMDVAPIIIGKGADIRTGSVVYGGTSVGDHWAALRMAYCGIDSSITDGRIVRFACTQPHSTWEGHPAKETSQAHDSMVLDVPGTRVTTLCLTELAKQISILCTLVATTAMTYIPTILYESTGLSENFRYALLVEVVFLVAGVPSQLALYTVLLKWVLAGRVTEGSYKPSVFQTWRRWYLGRLNTFVFAYLHVFNQCPRYEWWSAALGMKVGRGSVVLLEEFNPEDAHLIQIGCRSHIGYPRLSVDRPTGRGTEREKKAISIGSKALLGFGVHIGAGCTVGNGAMLGGYSKLRPGEHLTDGSVTMCDQQSAFQFGGSAPTSVPRDIHDDPRETVKANVIDAACTLGACSLNILALVASFEATKLAASLWSRGDSIDTRVVVLSAVALIVWALASAVLLAVFKWVFVGNFRLMSTAGTQREISARVGPRSTDIEKGSGGGQQEGQRRKTNKLTASQVMRWRWMQRFVYFSLFEPYIVNTVLKGTWLLNVWLRLMGADVSMGALILGKVSDHGMVKVCKGSVVAGVLYGHRATFVDGIWSLELAPARVGERGVVHAHTGSWCTEMGAGSTLTAGSATLSGQVLQAGEVFGGRPPQKLCGSWAW</sequence>
<feature type="region of interest" description="Disordered" evidence="3">
    <location>
        <begin position="406"/>
        <end position="442"/>
    </location>
</feature>
<dbReference type="SUPFAM" id="SSF56801">
    <property type="entry name" value="Acetyl-CoA synthetase-like"/>
    <property type="match status" value="1"/>
</dbReference>
<feature type="compositionally biased region" description="Basic and acidic residues" evidence="3">
    <location>
        <begin position="624"/>
        <end position="633"/>
    </location>
</feature>
<feature type="region of interest" description="Disordered" evidence="3">
    <location>
        <begin position="610"/>
        <end position="633"/>
    </location>
</feature>
<feature type="compositionally biased region" description="Polar residues" evidence="3">
    <location>
        <begin position="1105"/>
        <end position="1129"/>
    </location>
</feature>
<dbReference type="eggNOG" id="KOG3628">
    <property type="taxonomic scope" value="Eukaryota"/>
</dbReference>
<dbReference type="InterPro" id="IPR006162">
    <property type="entry name" value="Ppantetheine_attach_site"/>
</dbReference>
<dbReference type="InterPro" id="IPR000873">
    <property type="entry name" value="AMP-dep_synth/lig_dom"/>
</dbReference>
<name>D7FRT1_ECTSI</name>
<dbReference type="SMART" id="SM00823">
    <property type="entry name" value="PKS_PP"/>
    <property type="match status" value="1"/>
</dbReference>
<dbReference type="Pfam" id="PF00501">
    <property type="entry name" value="AMP-binding"/>
    <property type="match status" value="1"/>
</dbReference>
<dbReference type="InterPro" id="IPR011004">
    <property type="entry name" value="Trimer_LpxA-like_sf"/>
</dbReference>
<dbReference type="PROSITE" id="PS00012">
    <property type="entry name" value="PHOSPHOPANTETHEINE"/>
    <property type="match status" value="1"/>
</dbReference>
<dbReference type="InterPro" id="IPR009081">
    <property type="entry name" value="PP-bd_ACP"/>
</dbReference>
<keyword evidence="7" id="KW-1185">Reference proteome</keyword>
<dbReference type="STRING" id="2880.D7FRT1"/>
<reference evidence="6 7" key="1">
    <citation type="journal article" date="2010" name="Nature">
        <title>The Ectocarpus genome and the independent evolution of multicellularity in brown algae.</title>
        <authorList>
            <person name="Cock J.M."/>
            <person name="Sterck L."/>
            <person name="Rouze P."/>
            <person name="Scornet D."/>
            <person name="Allen A.E."/>
            <person name="Amoutzias G."/>
            <person name="Anthouard V."/>
            <person name="Artiguenave F."/>
            <person name="Aury J.M."/>
            <person name="Badger J.H."/>
            <person name="Beszteri B."/>
            <person name="Billiau K."/>
            <person name="Bonnet E."/>
            <person name="Bothwell J.H."/>
            <person name="Bowler C."/>
            <person name="Boyen C."/>
            <person name="Brownlee C."/>
            <person name="Carrano C.J."/>
            <person name="Charrier B."/>
            <person name="Cho G.Y."/>
            <person name="Coelho S.M."/>
            <person name="Collen J."/>
            <person name="Corre E."/>
            <person name="Da Silva C."/>
            <person name="Delage L."/>
            <person name="Delaroque N."/>
            <person name="Dittami S.M."/>
            <person name="Doulbeau S."/>
            <person name="Elias M."/>
            <person name="Farnham G."/>
            <person name="Gachon C.M."/>
            <person name="Gschloessl B."/>
            <person name="Heesch S."/>
            <person name="Jabbari K."/>
            <person name="Jubin C."/>
            <person name="Kawai H."/>
            <person name="Kimura K."/>
            <person name="Kloareg B."/>
            <person name="Kupper F.C."/>
            <person name="Lang D."/>
            <person name="Le Bail A."/>
            <person name="Leblanc C."/>
            <person name="Lerouge P."/>
            <person name="Lohr M."/>
            <person name="Lopez P.J."/>
            <person name="Martens C."/>
            <person name="Maumus F."/>
            <person name="Michel G."/>
            <person name="Miranda-Saavedra D."/>
            <person name="Morales J."/>
            <person name="Moreau H."/>
            <person name="Motomura T."/>
            <person name="Nagasato C."/>
            <person name="Napoli C.A."/>
            <person name="Nelson D.R."/>
            <person name="Nyvall-Collen P."/>
            <person name="Peters A.F."/>
            <person name="Pommier C."/>
            <person name="Potin P."/>
            <person name="Poulain J."/>
            <person name="Quesneville H."/>
            <person name="Read B."/>
            <person name="Rensing S.A."/>
            <person name="Ritter A."/>
            <person name="Rousvoal S."/>
            <person name="Samanta M."/>
            <person name="Samson G."/>
            <person name="Schroeder D.C."/>
            <person name="Segurens B."/>
            <person name="Strittmatter M."/>
            <person name="Tonon T."/>
            <person name="Tregear J.W."/>
            <person name="Valentin K."/>
            <person name="von Dassow P."/>
            <person name="Yamagishi T."/>
            <person name="Van de Peer Y."/>
            <person name="Wincker P."/>
        </authorList>
    </citation>
    <scope>NUCLEOTIDE SEQUENCE [LARGE SCALE GENOMIC DNA]</scope>
    <source>
        <strain evidence="7">Ec32 / CCAP1310/4</strain>
    </source>
</reference>
<dbReference type="OrthoDB" id="199633at2759"/>
<dbReference type="Pfam" id="PF00550">
    <property type="entry name" value="PP-binding"/>
    <property type="match status" value="1"/>
</dbReference>
<evidence type="ECO:0000256" key="1">
    <source>
        <dbReference type="ARBA" id="ARBA00022450"/>
    </source>
</evidence>
<dbReference type="Gene3D" id="2.160.10.10">
    <property type="entry name" value="Hexapeptide repeat proteins"/>
    <property type="match status" value="1"/>
</dbReference>
<evidence type="ECO:0000256" key="4">
    <source>
        <dbReference type="SAM" id="Phobius"/>
    </source>
</evidence>
<keyword evidence="4" id="KW-0812">Transmembrane</keyword>
<feature type="region of interest" description="Disordered" evidence="3">
    <location>
        <begin position="1887"/>
        <end position="1907"/>
    </location>
</feature>
<protein>
    <submittedName>
        <fullName evidence="6">Long-chain acyl-CoA synthetase</fullName>
    </submittedName>
</protein>
<dbReference type="Gene3D" id="1.10.1200.10">
    <property type="entry name" value="ACP-like"/>
    <property type="match status" value="1"/>
</dbReference>
<evidence type="ECO:0000259" key="5">
    <source>
        <dbReference type="PROSITE" id="PS50075"/>
    </source>
</evidence>
<dbReference type="SUPFAM" id="SSF47336">
    <property type="entry name" value="ACP-like"/>
    <property type="match status" value="1"/>
</dbReference>
<dbReference type="Proteomes" id="UP000002630">
    <property type="component" value="Linkage Group LG05"/>
</dbReference>
<dbReference type="InParanoid" id="D7FRT1"/>
<dbReference type="InterPro" id="IPR042099">
    <property type="entry name" value="ANL_N_sf"/>
</dbReference>
<dbReference type="Gene3D" id="3.30.300.30">
    <property type="match status" value="1"/>
</dbReference>
<feature type="compositionally biased region" description="Low complexity" evidence="3">
    <location>
        <begin position="1088"/>
        <end position="1098"/>
    </location>
</feature>
<evidence type="ECO:0000256" key="3">
    <source>
        <dbReference type="SAM" id="MobiDB-lite"/>
    </source>
</evidence>
<keyword evidence="4" id="KW-0472">Membrane</keyword>
<dbReference type="PROSITE" id="PS00455">
    <property type="entry name" value="AMP_BINDING"/>
    <property type="match status" value="1"/>
</dbReference>
<dbReference type="PROSITE" id="PS50075">
    <property type="entry name" value="CARRIER"/>
    <property type="match status" value="1"/>
</dbReference>
<dbReference type="PANTHER" id="PTHR22754">
    <property type="entry name" value="DISCO-INTERACTING PROTEIN 2 DIP2 -RELATED"/>
    <property type="match status" value="1"/>
</dbReference>
<dbReference type="InterPro" id="IPR036736">
    <property type="entry name" value="ACP-like_sf"/>
</dbReference>
<dbReference type="PANTHER" id="PTHR22754:SF32">
    <property type="entry name" value="DISCO-INTERACTING PROTEIN 2"/>
    <property type="match status" value="1"/>
</dbReference>
<feature type="transmembrane region" description="Helical" evidence="4">
    <location>
        <begin position="1797"/>
        <end position="1818"/>
    </location>
</feature>
<dbReference type="Gene3D" id="3.40.50.12780">
    <property type="entry name" value="N-terminal domain of ligase-like"/>
    <property type="match status" value="1"/>
</dbReference>
<proteinExistence type="predicted"/>
<dbReference type="EMBL" id="FN649730">
    <property type="protein sequence ID" value="CBJ30872.1"/>
    <property type="molecule type" value="Genomic_DNA"/>
</dbReference>
<feature type="transmembrane region" description="Helical" evidence="4">
    <location>
        <begin position="1558"/>
        <end position="1577"/>
    </location>
</feature>
<dbReference type="InterPro" id="IPR045851">
    <property type="entry name" value="AMP-bd_C_sf"/>
</dbReference>
<organism evidence="6 7">
    <name type="scientific">Ectocarpus siliculosus</name>
    <name type="common">Brown alga</name>
    <name type="synonym">Conferva siliculosa</name>
    <dbReference type="NCBI Taxonomy" id="2880"/>
    <lineage>
        <taxon>Eukaryota</taxon>
        <taxon>Sar</taxon>
        <taxon>Stramenopiles</taxon>
        <taxon>Ochrophyta</taxon>
        <taxon>PX clade</taxon>
        <taxon>Phaeophyceae</taxon>
        <taxon>Ectocarpales</taxon>
        <taxon>Ectocarpaceae</taxon>
        <taxon>Ectocarpus</taxon>
    </lineage>
</organism>
<keyword evidence="2" id="KW-0597">Phosphoprotein</keyword>
<feature type="transmembrane region" description="Helical" evidence="4">
    <location>
        <begin position="1838"/>
        <end position="1864"/>
    </location>
</feature>
<evidence type="ECO:0000256" key="2">
    <source>
        <dbReference type="ARBA" id="ARBA00022553"/>
    </source>
</evidence>
<feature type="transmembrane region" description="Helical" evidence="4">
    <location>
        <begin position="1389"/>
        <end position="1408"/>
    </location>
</feature>
<keyword evidence="1" id="KW-0596">Phosphopantetheine</keyword>
<dbReference type="EMBL" id="FN648397">
    <property type="protein sequence ID" value="CBJ30872.1"/>
    <property type="molecule type" value="Genomic_DNA"/>
</dbReference>
<feature type="transmembrane region" description="Helical" evidence="4">
    <location>
        <begin position="1589"/>
        <end position="1612"/>
    </location>
</feature>
<dbReference type="InterPro" id="IPR020806">
    <property type="entry name" value="PKS_PP-bd"/>
</dbReference>
<gene>
    <name evidence="6" type="ORF">Esi_0219_0017</name>
</gene>
<feature type="transmembrane region" description="Helical" evidence="4">
    <location>
        <begin position="1269"/>
        <end position="1290"/>
    </location>
</feature>
<dbReference type="InterPro" id="IPR020845">
    <property type="entry name" value="AMP-binding_CS"/>
</dbReference>
<dbReference type="SUPFAM" id="SSF51161">
    <property type="entry name" value="Trimeric LpxA-like enzymes"/>
    <property type="match status" value="2"/>
</dbReference>
<evidence type="ECO:0000313" key="6">
    <source>
        <dbReference type="EMBL" id="CBJ30872.1"/>
    </source>
</evidence>